<reference evidence="2" key="1">
    <citation type="submission" date="2022-11" db="UniProtKB">
        <authorList>
            <consortium name="WormBaseParasite"/>
        </authorList>
    </citation>
    <scope>IDENTIFICATION</scope>
</reference>
<accession>A0AC35GTX2</accession>
<dbReference type="WBParaSite" id="PS1159_v2.g881.t1">
    <property type="protein sequence ID" value="PS1159_v2.g881.t1"/>
    <property type="gene ID" value="PS1159_v2.g881"/>
</dbReference>
<name>A0AC35GTX2_9BILA</name>
<dbReference type="Proteomes" id="UP000887580">
    <property type="component" value="Unplaced"/>
</dbReference>
<proteinExistence type="predicted"/>
<evidence type="ECO:0000313" key="2">
    <source>
        <dbReference type="WBParaSite" id="PS1159_v2.g881.t1"/>
    </source>
</evidence>
<organism evidence="1 2">
    <name type="scientific">Panagrolaimus sp. PS1159</name>
    <dbReference type="NCBI Taxonomy" id="55785"/>
    <lineage>
        <taxon>Eukaryota</taxon>
        <taxon>Metazoa</taxon>
        <taxon>Ecdysozoa</taxon>
        <taxon>Nematoda</taxon>
        <taxon>Chromadorea</taxon>
        <taxon>Rhabditida</taxon>
        <taxon>Tylenchina</taxon>
        <taxon>Panagrolaimomorpha</taxon>
        <taxon>Panagrolaimoidea</taxon>
        <taxon>Panagrolaimidae</taxon>
        <taxon>Panagrolaimus</taxon>
    </lineage>
</organism>
<sequence length="199" mass="21837">MDYKPSIANLKESSSAGYIHFPKPPPKKQPPSPSFISAAVPVSHLSSAVKEKNLHTTAASVAPPNFSNLRHQQNPKPKSNINPSIKSAPEVITLSDEDIEDACKVKRKPHKRTIGIAGFKTVQIPGPNGNPIRAKRYNAIMPPPDNTNRNDLFIPPDLQQLQHYLILLDLPPELAYNSPLLISLAIEPEGRSPVTIDTR</sequence>
<evidence type="ECO:0000313" key="1">
    <source>
        <dbReference type="Proteomes" id="UP000887580"/>
    </source>
</evidence>
<protein>
    <submittedName>
        <fullName evidence="2">Uncharacterized protein</fullName>
    </submittedName>
</protein>